<accession>A0A4P6HL04</accession>
<protein>
    <submittedName>
        <fullName evidence="3">Penicillin acylase</fullName>
    </submittedName>
</protein>
<name>A0A4P6HL04_9BACT</name>
<dbReference type="AlphaFoldDB" id="A0A4P6HL04"/>
<dbReference type="OrthoDB" id="9155544at2"/>
<dbReference type="RefSeq" id="WP_129349967.1">
    <property type="nucleotide sequence ID" value="NZ_CP026538.1"/>
</dbReference>
<dbReference type="Proteomes" id="UP000293296">
    <property type="component" value="Chromosome"/>
</dbReference>
<feature type="domain" description="Peptidase C45 hydrolase" evidence="2">
    <location>
        <begin position="41"/>
        <end position="250"/>
    </location>
</feature>
<dbReference type="Gene3D" id="3.60.60.10">
    <property type="entry name" value="Penicillin V Acylase, Chain A"/>
    <property type="match status" value="1"/>
</dbReference>
<evidence type="ECO:0000313" key="3">
    <source>
        <dbReference type="EMBL" id="QAZ66580.1"/>
    </source>
</evidence>
<dbReference type="KEGG" id="dcb:C3Y92_04710"/>
<feature type="chain" id="PRO_5020996024" evidence="1">
    <location>
        <begin position="28"/>
        <end position="305"/>
    </location>
</feature>
<sequence>MVQASRFLVVASLLLLAVLALPRAARACTLWAANGSDVAGGGSLLVKNRDYPPGHPTSFALVTPKHGHKIMAMLSTGKGQPTMVGGVNEKGLAVITAAVGSIPRAERKRRTQAGGLVYPVRPMLERFATVRQVVAAKDLLAGVRPIFAIVADAHEVAVLESSGQAWKIEVMARDAFTAHANHPLLVDTPDMRQEPDAPGSVVRLNRIRELWAGLSKPADLAAAAALALDQADGPDRSILRTGSTPAKARTVGLLAAWLPPAGGAPKVIIRGIDPLGARQAEASLTLDDAFWRTAPPPGQSRILLQ</sequence>
<dbReference type="EMBL" id="CP026538">
    <property type="protein sequence ID" value="QAZ66580.1"/>
    <property type="molecule type" value="Genomic_DNA"/>
</dbReference>
<evidence type="ECO:0000256" key="1">
    <source>
        <dbReference type="SAM" id="SignalP"/>
    </source>
</evidence>
<dbReference type="InterPro" id="IPR005079">
    <property type="entry name" value="Peptidase_C45_hydrolase"/>
</dbReference>
<evidence type="ECO:0000259" key="2">
    <source>
        <dbReference type="Pfam" id="PF03417"/>
    </source>
</evidence>
<keyword evidence="1" id="KW-0732">Signal</keyword>
<feature type="signal peptide" evidence="1">
    <location>
        <begin position="1"/>
        <end position="27"/>
    </location>
</feature>
<keyword evidence="4" id="KW-1185">Reference proteome</keyword>
<dbReference type="Pfam" id="PF03417">
    <property type="entry name" value="AAT"/>
    <property type="match status" value="1"/>
</dbReference>
<proteinExistence type="predicted"/>
<gene>
    <name evidence="3" type="ORF">C3Y92_04710</name>
</gene>
<evidence type="ECO:0000313" key="4">
    <source>
        <dbReference type="Proteomes" id="UP000293296"/>
    </source>
</evidence>
<organism evidence="3 4">
    <name type="scientific">Solidesulfovibrio carbinolicus</name>
    <dbReference type="NCBI Taxonomy" id="296842"/>
    <lineage>
        <taxon>Bacteria</taxon>
        <taxon>Pseudomonadati</taxon>
        <taxon>Thermodesulfobacteriota</taxon>
        <taxon>Desulfovibrionia</taxon>
        <taxon>Desulfovibrionales</taxon>
        <taxon>Desulfovibrionaceae</taxon>
        <taxon>Solidesulfovibrio</taxon>
    </lineage>
</organism>
<reference evidence="3 4" key="1">
    <citation type="submission" date="2018-02" db="EMBL/GenBank/DDBJ databases">
        <title>Genome sequence of Desulfovibrio carbinolicus DSM 3852.</title>
        <authorList>
            <person name="Wilbanks E."/>
            <person name="Skennerton C.T."/>
            <person name="Orphan V.J."/>
        </authorList>
    </citation>
    <scope>NUCLEOTIDE SEQUENCE [LARGE SCALE GENOMIC DNA]</scope>
    <source>
        <strain evidence="3 4">DSM 3852</strain>
    </source>
</reference>